<reference evidence="3 4" key="1">
    <citation type="submission" date="2019-11" db="EMBL/GenBank/DDBJ databases">
        <authorList>
            <person name="Cao P."/>
        </authorList>
    </citation>
    <scope>NUCLEOTIDE SEQUENCE [LARGE SCALE GENOMIC DNA]</scope>
    <source>
        <strain evidence="3 4">NEAU-AAG5</strain>
    </source>
</reference>
<keyword evidence="2" id="KW-0472">Membrane</keyword>
<keyword evidence="4" id="KW-1185">Reference proteome</keyword>
<dbReference type="RefSeq" id="WP_156218694.1">
    <property type="nucleotide sequence ID" value="NZ_WOFH01000008.1"/>
</dbReference>
<dbReference type="Proteomes" id="UP000432015">
    <property type="component" value="Unassembled WGS sequence"/>
</dbReference>
<feature type="transmembrane region" description="Helical" evidence="2">
    <location>
        <begin position="230"/>
        <end position="247"/>
    </location>
</feature>
<accession>A0A7K1L558</accession>
<evidence type="ECO:0000313" key="4">
    <source>
        <dbReference type="Proteomes" id="UP000432015"/>
    </source>
</evidence>
<feature type="transmembrane region" description="Helical" evidence="2">
    <location>
        <begin position="145"/>
        <end position="162"/>
    </location>
</feature>
<dbReference type="AlphaFoldDB" id="A0A7K1L558"/>
<evidence type="ECO:0000256" key="2">
    <source>
        <dbReference type="SAM" id="Phobius"/>
    </source>
</evidence>
<evidence type="ECO:0000256" key="1">
    <source>
        <dbReference type="SAM" id="MobiDB-lite"/>
    </source>
</evidence>
<dbReference type="EMBL" id="WOFH01000008">
    <property type="protein sequence ID" value="MUN39548.1"/>
    <property type="molecule type" value="Genomic_DNA"/>
</dbReference>
<proteinExistence type="predicted"/>
<gene>
    <name evidence="3" type="ORF">GNZ18_23540</name>
</gene>
<evidence type="ECO:0000313" key="3">
    <source>
        <dbReference type="EMBL" id="MUN39548.1"/>
    </source>
</evidence>
<sequence length="253" mass="28419">MPITTPPGDLDEATTTWDGAEPGAPAPRVRVVSLRDTDTERLVLTDVDLSRRRFATDLRDTRQVLAEEHHWRAANTRPRTRRTRRATRWRAAPDGMAVVDAARLEVLYRKLRKALEDSKNEPGAADFYYGEMQMHRHSGRDGRGFAGRALVWTYWLVAGYGLRAWRALATLAVLVALVAVAVAVKYTGFPSDLVPYTDALLYSLRSAFLINAKTTTVPDTITRWGEVFRIILRIAVPLLLGLAGLAIRNRLKR</sequence>
<name>A0A7K1L558_9ACTN</name>
<keyword evidence="2" id="KW-1133">Transmembrane helix</keyword>
<feature type="transmembrane region" description="Helical" evidence="2">
    <location>
        <begin position="168"/>
        <end position="186"/>
    </location>
</feature>
<feature type="region of interest" description="Disordered" evidence="1">
    <location>
        <begin position="1"/>
        <end position="25"/>
    </location>
</feature>
<comment type="caution">
    <text evidence="3">The sequence shown here is derived from an EMBL/GenBank/DDBJ whole genome shotgun (WGS) entry which is preliminary data.</text>
</comment>
<keyword evidence="2" id="KW-0812">Transmembrane</keyword>
<organism evidence="3 4">
    <name type="scientific">Actinomadura litoris</name>
    <dbReference type="NCBI Taxonomy" id="2678616"/>
    <lineage>
        <taxon>Bacteria</taxon>
        <taxon>Bacillati</taxon>
        <taxon>Actinomycetota</taxon>
        <taxon>Actinomycetes</taxon>
        <taxon>Streptosporangiales</taxon>
        <taxon>Thermomonosporaceae</taxon>
        <taxon>Actinomadura</taxon>
    </lineage>
</organism>
<protein>
    <submittedName>
        <fullName evidence="3">Uncharacterized protein</fullName>
    </submittedName>
</protein>